<keyword evidence="1" id="KW-0812">Transmembrane</keyword>
<feature type="transmembrane region" description="Helical" evidence="1">
    <location>
        <begin position="254"/>
        <end position="278"/>
    </location>
</feature>
<evidence type="ECO:0000313" key="2">
    <source>
        <dbReference type="EMBL" id="PZO45826.1"/>
    </source>
</evidence>
<feature type="transmembrane region" description="Helical" evidence="1">
    <location>
        <begin position="419"/>
        <end position="436"/>
    </location>
</feature>
<feature type="transmembrane region" description="Helical" evidence="1">
    <location>
        <begin position="377"/>
        <end position="399"/>
    </location>
</feature>
<reference evidence="3" key="1">
    <citation type="submission" date="2018-04" db="EMBL/GenBank/DDBJ databases">
        <authorList>
            <person name="Cornet L."/>
        </authorList>
    </citation>
    <scope>NUCLEOTIDE SEQUENCE [LARGE SCALE GENOMIC DNA]</scope>
</reference>
<keyword evidence="1" id="KW-1133">Transmembrane helix</keyword>
<evidence type="ECO:0008006" key="4">
    <source>
        <dbReference type="Google" id="ProtNLM"/>
    </source>
</evidence>
<comment type="caution">
    <text evidence="2">The sequence shown here is derived from an EMBL/GenBank/DDBJ whole genome shotgun (WGS) entry which is preliminary data.</text>
</comment>
<dbReference type="Proteomes" id="UP000249081">
    <property type="component" value="Unassembled WGS sequence"/>
</dbReference>
<dbReference type="AlphaFoldDB" id="A0A2W4WLP9"/>
<feature type="transmembrane region" description="Helical" evidence="1">
    <location>
        <begin position="199"/>
        <end position="217"/>
    </location>
</feature>
<gene>
    <name evidence="2" type="ORF">DCF17_00310</name>
</gene>
<feature type="transmembrane region" description="Helical" evidence="1">
    <location>
        <begin position="56"/>
        <end position="83"/>
    </location>
</feature>
<evidence type="ECO:0000313" key="3">
    <source>
        <dbReference type="Proteomes" id="UP000249081"/>
    </source>
</evidence>
<name>A0A2W4WLP9_9CYAN</name>
<feature type="transmembrane region" description="Helical" evidence="1">
    <location>
        <begin position="223"/>
        <end position="242"/>
    </location>
</feature>
<organism evidence="2 3">
    <name type="scientific">Shackletoniella antarctica</name>
    <dbReference type="NCBI Taxonomy" id="268115"/>
    <lineage>
        <taxon>Bacteria</taxon>
        <taxon>Bacillati</taxon>
        <taxon>Cyanobacteriota</taxon>
        <taxon>Cyanophyceae</taxon>
        <taxon>Oculatellales</taxon>
        <taxon>Oculatellaceae</taxon>
        <taxon>Shackletoniella</taxon>
    </lineage>
</organism>
<reference evidence="2 3" key="2">
    <citation type="submission" date="2018-06" db="EMBL/GenBank/DDBJ databases">
        <title>Metagenomic assembly of (sub)arctic Cyanobacteria and their associated microbiome from non-axenic cultures.</title>
        <authorList>
            <person name="Baurain D."/>
        </authorList>
    </citation>
    <scope>NUCLEOTIDE SEQUENCE [LARGE SCALE GENOMIC DNA]</scope>
    <source>
        <strain evidence="2">ULC041bin1</strain>
    </source>
</reference>
<keyword evidence="1" id="KW-0472">Membrane</keyword>
<protein>
    <recommendedName>
        <fullName evidence="4">Peptidase M48 domain-containing protein</fullName>
    </recommendedName>
</protein>
<evidence type="ECO:0000256" key="1">
    <source>
        <dbReference type="SAM" id="Phobius"/>
    </source>
</evidence>
<feature type="transmembrane region" description="Helical" evidence="1">
    <location>
        <begin position="335"/>
        <end position="356"/>
    </location>
</feature>
<dbReference type="EMBL" id="QBMN01000001">
    <property type="protein sequence ID" value="PZO45826.1"/>
    <property type="molecule type" value="Genomic_DNA"/>
</dbReference>
<accession>A0A2W4WLP9</accession>
<feature type="transmembrane region" description="Helical" evidence="1">
    <location>
        <begin position="15"/>
        <end position="36"/>
    </location>
</feature>
<proteinExistence type="predicted"/>
<sequence>MTTTRHIKSNVLPPWLWFWLVVFFVLLLPYYLAVWIRNIQELFQTPAAGIDPVTGAAYRILGLVGLLELVPSLALFLGIIALLRPAIRTNRLEKEYKLKPAGPTTTVMVEILEFIHHHAPGIEVRANRLRFDQPPFVYPLGFGTTAIAIFGQLVKLWQSDRPAAEAILLHELAHYRHGDALIIGAGSPFRGVIEQWGKLYSRLFLVPFILSFVAIAILFFGEIIYLMSMGVGGIGLLVSAIVHKLVQTAGMLFWALFISFGLLIFTTSVFIVPMVAIWCSELNADQAPASRSVEDALSALHRLPEQAQGRKWLLFRLAHPPAKLRQWMATNSAHLLGKVTLLLLFPLSFVLQAWLLRLLRALGRINGIEIVSIDRVASPQTISGLWLVAAVLLIVWPFLASAWERVFCSGQRSPSLNPLAYWVSAGVLGGLGLWGIY</sequence>